<dbReference type="InterPro" id="IPR011990">
    <property type="entry name" value="TPR-like_helical_dom_sf"/>
</dbReference>
<dbReference type="SUPFAM" id="SSF48452">
    <property type="entry name" value="TPR-like"/>
    <property type="match status" value="5"/>
</dbReference>
<reference evidence="5" key="1">
    <citation type="submission" date="2020-05" db="EMBL/GenBank/DDBJ databases">
        <title>Phylogenomic resolution of chytrid fungi.</title>
        <authorList>
            <person name="Stajich J.E."/>
            <person name="Amses K."/>
            <person name="Simmons R."/>
            <person name="Seto K."/>
            <person name="Myers J."/>
            <person name="Bonds A."/>
            <person name="Quandt C.A."/>
            <person name="Barry K."/>
            <person name="Liu P."/>
            <person name="Grigoriev I."/>
            <person name="Longcore J.E."/>
            <person name="James T.Y."/>
        </authorList>
    </citation>
    <scope>NUCLEOTIDE SEQUENCE</scope>
    <source>
        <strain evidence="5">JEL0318</strain>
    </source>
</reference>
<evidence type="ECO:0000256" key="2">
    <source>
        <dbReference type="ARBA" id="ARBA00022803"/>
    </source>
</evidence>
<feature type="repeat" description="TPR" evidence="3">
    <location>
        <begin position="982"/>
        <end position="1015"/>
    </location>
</feature>
<dbReference type="Pfam" id="PF07719">
    <property type="entry name" value="TPR_2"/>
    <property type="match status" value="1"/>
</dbReference>
<dbReference type="InterPro" id="IPR050498">
    <property type="entry name" value="Ycf3"/>
</dbReference>
<dbReference type="PROSITE" id="PS50293">
    <property type="entry name" value="TPR_REGION"/>
    <property type="match status" value="4"/>
</dbReference>
<feature type="repeat" description="TPR" evidence="3">
    <location>
        <begin position="1638"/>
        <end position="1671"/>
    </location>
</feature>
<feature type="compositionally biased region" description="Polar residues" evidence="4">
    <location>
        <begin position="539"/>
        <end position="554"/>
    </location>
</feature>
<feature type="region of interest" description="Disordered" evidence="4">
    <location>
        <begin position="181"/>
        <end position="204"/>
    </location>
</feature>
<accession>A0AAD5SKU0</accession>
<comment type="caution">
    <text evidence="5">The sequence shown here is derived from an EMBL/GenBank/DDBJ whole genome shotgun (WGS) entry which is preliminary data.</text>
</comment>
<sequence>MPSAARSASAFQQSNTGEDKAAHIVNIHPVDGPLPVYLPHGDLLKASPSTFEGFGRASTGRLRQSQIVDQDRSGESSLNVMLVGRKVASAGNNAEVNGKGKDYADGTVVCLPDVGEFSEESDSASDTASGSEEGEQLVQLEPIIVDDNQHVERIETASTVNSVNDVDAVLRKYTARVSRRARRLRGESVETPLETPPAEPPQADDSFVDQTNAMSIDVVGQDSQLSDILRKAGVLEPVAPIAAVGLTETQPAPTDETQPVIIVSDNVASPHIPADQILPSAVVPMDTAEPSAEEAQIFLTVEEYRHPVSSVAGAATGSNLVDSIPNAGPPRTIVETPAPPLRDAVMKQATSRVRSSTVGPRTDLLPTDGVSTAFGTPDQWLDDATDIAGGKHVSRFIRLEGSCQGIDEAKKTGQIRRHVEAAHENRHRAYQNLLVPIEVLVAEAESQREVPDEPMDGNIMIAGGPVPVKPSHSGLQWAPAPPRMSLPLRFFDPSHAFPQVTTLPRTQLPSWHSPVQTPEPWNNTADDADLSYEEMVRTAQASQSISMEAVSSSRRPPDTPPKARDMENSWISTDHIFMPSQLGVLTELPTSESMQENESGSTDDAMLVDKPPSPPPLRILQCSQDDPIDSGDKPSGVQNAEAVLSKELDRNEVPVLGPAHSPSAAKFRETDRQPAPTGHESSAADLAENRLPTPVTEPLQPPPTVLVATRERPMSVPGRYPSAKSRSQLGRGRSQTWTGGAPAAPARTTIWDVESSPAAVKTDEGLQERDSDISEEDQMDEAHTEMPTPKFSQEPESSDPKTFYIQRRRNSMVAAGDITLAEAASMVFSRPATISRAPSQAGEPRLSLAVPEVPEPPASLPTMTPATRISVHRPSSAAAGSEDLLGPVEVDPSLGGPKTIVQALAQKGYPNGHGPDMFNAIHNPERRQDSMSPAELAKYPVFNDSAHPVTPGDSFGAIPAEDPHAEIDKITAMITMSSVPIPAYLRRRGIMYGRVGKFSEALSDLTRALQFDPFNSDALWYRHQLYLMGGNIQLAVNDLDAITEVNRQHFGAVQTKARIYQDLGMIKMAIVAYSQLIKLKPDEPDGYYNRACLFEAENEAVYANEDFKMVRQLDPNNMHAIRNLALYSFHRQLWDDAIGALTKLIRLSPEDAQAYSFRGRAYAFMAKWDEALEDMTMAIQLSPDQPDVFFHRAALLRERNPLWAIEDYSISILLDDSPSNIEAFYQRAMLYYKAFQYDLAIADYLTVIELDPAKSAPYMNLGILYMKHMNEFEKAQDCFNKAITADPSQIRAYLCRGDLYLMLHQKSLAESDNTPTDPPRSRRQKRRIAFIDMTIQDYGRAIHLNPGNYILYLYRGRILLKQGRMKEASYDFQTAFELNAEIAQTFLQRVLVLSFQRKYQQVIAEYTQRSRLENLDDPALLMLIAKARIKCDDNHGERLQLYNYVDGSNDAISGALKDLERALEHSKKDPAIHLQRGICYENIKDWANASREFSNCLVLNPTFAKAYYHRGLCKLHEGSDKGVADLDKALKLDPRFFDAYLTRASFHHVKGNYAEGINDCNEALVLEPTSLRAHLLRGACRCKLHQFSVAIADFTRAINLDKSSHHAYYNRAVTYQLMNDNESAIRDYSIVLLLHDDSNAYRNRGLLYWKQGDAENALLDLFAARKYFPEDARLHGLLALCLQRVGQVQESIDAFTSAIKVNPYLSEAYLGRGNVYAQRRDTQSARMDYGRVIHMYPRCTEAYVNLAYTFQMEGRYKKAWEVFTMALAVDPLCTPALEGRSVVHFMMRNYFGALIDIRRAIEILPTSSEYLTNQGVIYQSMEQNSVALQSYKLAIQFDPTYALAYLNAANLYFYQRRWEQALTYFNKVLELTPDEISAYLNRGITKAVLKDISGALHDFNRAAELDPTSPEVYFNRAHILQSTGHYEDADKDYSRVLELAPKDFKAYMRRGDARGHQSRMEEAMRDYAMALAQEPA</sequence>
<evidence type="ECO:0000313" key="6">
    <source>
        <dbReference type="Proteomes" id="UP001212841"/>
    </source>
</evidence>
<proteinExistence type="predicted"/>
<evidence type="ECO:0000313" key="5">
    <source>
        <dbReference type="EMBL" id="KAJ3055819.1"/>
    </source>
</evidence>
<protein>
    <submittedName>
        <fullName evidence="5">Cytochrome c oxidase subunit 1</fullName>
    </submittedName>
</protein>
<dbReference type="Gene3D" id="1.25.40.10">
    <property type="entry name" value="Tetratricopeptide repeat domain"/>
    <property type="match status" value="9"/>
</dbReference>
<feature type="region of interest" description="Disordered" evidence="4">
    <location>
        <begin position="536"/>
        <end position="566"/>
    </location>
</feature>
<organism evidence="5 6">
    <name type="scientific">Rhizophlyctis rosea</name>
    <dbReference type="NCBI Taxonomy" id="64517"/>
    <lineage>
        <taxon>Eukaryota</taxon>
        <taxon>Fungi</taxon>
        <taxon>Fungi incertae sedis</taxon>
        <taxon>Chytridiomycota</taxon>
        <taxon>Chytridiomycota incertae sedis</taxon>
        <taxon>Chytridiomycetes</taxon>
        <taxon>Rhizophlyctidales</taxon>
        <taxon>Rhizophlyctidaceae</taxon>
        <taxon>Rhizophlyctis</taxon>
    </lineage>
</organism>
<dbReference type="InterPro" id="IPR013105">
    <property type="entry name" value="TPR_2"/>
</dbReference>
<evidence type="ECO:0000256" key="4">
    <source>
        <dbReference type="SAM" id="MobiDB-lite"/>
    </source>
</evidence>
<name>A0AAD5SKU0_9FUNG</name>
<feature type="repeat" description="TPR" evidence="3">
    <location>
        <begin position="1876"/>
        <end position="1909"/>
    </location>
</feature>
<evidence type="ECO:0000256" key="3">
    <source>
        <dbReference type="PROSITE-ProRule" id="PRU00339"/>
    </source>
</evidence>
<feature type="repeat" description="TPR" evidence="3">
    <location>
        <begin position="1842"/>
        <end position="1875"/>
    </location>
</feature>
<dbReference type="SMART" id="SM00028">
    <property type="entry name" value="TPR"/>
    <property type="match status" value="24"/>
</dbReference>
<dbReference type="PANTHER" id="PTHR44858">
    <property type="entry name" value="TETRATRICOPEPTIDE REPEAT PROTEIN 6"/>
    <property type="match status" value="1"/>
</dbReference>
<feature type="compositionally biased region" description="Polar residues" evidence="4">
    <location>
        <begin position="724"/>
        <end position="738"/>
    </location>
</feature>
<keyword evidence="2 3" id="KW-0802">TPR repeat</keyword>
<feature type="repeat" description="TPR" evidence="3">
    <location>
        <begin position="1808"/>
        <end position="1841"/>
    </location>
</feature>
<dbReference type="PANTHER" id="PTHR44858:SF1">
    <property type="entry name" value="UDP-N-ACETYLGLUCOSAMINE--PEPTIDE N-ACETYLGLUCOSAMINYLTRANSFERASE SPINDLY-RELATED"/>
    <property type="match status" value="1"/>
</dbReference>
<feature type="region of interest" description="Disordered" evidence="4">
    <location>
        <begin position="117"/>
        <end position="136"/>
    </location>
</feature>
<dbReference type="Pfam" id="PF13432">
    <property type="entry name" value="TPR_16"/>
    <property type="match status" value="3"/>
</dbReference>
<feature type="compositionally biased region" description="Basic and acidic residues" evidence="4">
    <location>
        <begin position="761"/>
        <end position="772"/>
    </location>
</feature>
<feature type="repeat" description="TPR" evidence="3">
    <location>
        <begin position="1910"/>
        <end position="1943"/>
    </location>
</feature>
<keyword evidence="6" id="KW-1185">Reference proteome</keyword>
<keyword evidence="1" id="KW-0677">Repeat</keyword>
<feature type="repeat" description="TPR" evidence="3">
    <location>
        <begin position="1152"/>
        <end position="1185"/>
    </location>
</feature>
<feature type="repeat" description="TPR" evidence="3">
    <location>
        <begin position="1672"/>
        <end position="1705"/>
    </location>
</feature>
<feature type="compositionally biased region" description="Polar residues" evidence="4">
    <location>
        <begin position="589"/>
        <end position="602"/>
    </location>
</feature>
<feature type="repeat" description="TPR" evidence="3">
    <location>
        <begin position="1706"/>
        <end position="1739"/>
    </location>
</feature>
<dbReference type="Pfam" id="PF13431">
    <property type="entry name" value="TPR_17"/>
    <property type="match status" value="1"/>
</dbReference>
<feature type="repeat" description="TPR" evidence="3">
    <location>
        <begin position="1740"/>
        <end position="1773"/>
    </location>
</feature>
<dbReference type="Proteomes" id="UP001212841">
    <property type="component" value="Unassembled WGS sequence"/>
</dbReference>
<dbReference type="PROSITE" id="PS50005">
    <property type="entry name" value="TPR"/>
    <property type="match status" value="11"/>
</dbReference>
<gene>
    <name evidence="5" type="primary">TTC6</name>
    <name evidence="5" type="ORF">HK097_009123</name>
</gene>
<dbReference type="EMBL" id="JADGJD010000058">
    <property type="protein sequence ID" value="KAJ3055819.1"/>
    <property type="molecule type" value="Genomic_DNA"/>
</dbReference>
<feature type="compositionally biased region" description="Basic and acidic residues" evidence="4">
    <location>
        <begin position="555"/>
        <end position="566"/>
    </location>
</feature>
<dbReference type="Pfam" id="PF13181">
    <property type="entry name" value="TPR_8"/>
    <property type="match status" value="3"/>
</dbReference>
<evidence type="ECO:0000256" key="1">
    <source>
        <dbReference type="ARBA" id="ARBA00022737"/>
    </source>
</evidence>
<feature type="repeat" description="TPR" evidence="3">
    <location>
        <begin position="1221"/>
        <end position="1254"/>
    </location>
</feature>
<dbReference type="InterPro" id="IPR019734">
    <property type="entry name" value="TPR_rpt"/>
</dbReference>
<feature type="region of interest" description="Disordered" evidence="4">
    <location>
        <begin position="589"/>
        <end position="799"/>
    </location>
</feature>